<proteinExistence type="predicted"/>
<name>A0ACB9Z1X1_9PEZI</name>
<evidence type="ECO:0000313" key="1">
    <source>
        <dbReference type="EMBL" id="KAI4865488.1"/>
    </source>
</evidence>
<reference evidence="1 2" key="1">
    <citation type="journal article" date="2022" name="New Phytol.">
        <title>Ecological generalism drives hyperdiversity of secondary metabolite gene clusters in xylarialean endophytes.</title>
        <authorList>
            <person name="Franco M.E.E."/>
            <person name="Wisecaver J.H."/>
            <person name="Arnold A.E."/>
            <person name="Ju Y.M."/>
            <person name="Slot J.C."/>
            <person name="Ahrendt S."/>
            <person name="Moore L.P."/>
            <person name="Eastman K.E."/>
            <person name="Scott K."/>
            <person name="Konkel Z."/>
            <person name="Mondo S.J."/>
            <person name="Kuo A."/>
            <person name="Hayes R.D."/>
            <person name="Haridas S."/>
            <person name="Andreopoulos B."/>
            <person name="Riley R."/>
            <person name="LaButti K."/>
            <person name="Pangilinan J."/>
            <person name="Lipzen A."/>
            <person name="Amirebrahimi M."/>
            <person name="Yan J."/>
            <person name="Adam C."/>
            <person name="Keymanesh K."/>
            <person name="Ng V."/>
            <person name="Louie K."/>
            <person name="Northen T."/>
            <person name="Drula E."/>
            <person name="Henrissat B."/>
            <person name="Hsieh H.M."/>
            <person name="Youens-Clark K."/>
            <person name="Lutzoni F."/>
            <person name="Miadlikowska J."/>
            <person name="Eastwood D.C."/>
            <person name="Hamelin R.C."/>
            <person name="Grigoriev I.V."/>
            <person name="U'Ren J.M."/>
        </authorList>
    </citation>
    <scope>NUCLEOTIDE SEQUENCE [LARGE SCALE GENOMIC DNA]</scope>
    <source>
        <strain evidence="1 2">CBS 119005</strain>
    </source>
</reference>
<accession>A0ACB9Z1X1</accession>
<sequence length="100" mass="11004">MRFNYFQKFHIQNSTHRIVFSSSNMHPSSLSVLVALLSSTIFALPNQSHLTSGRQTRKVMLSDLKESTLVPVGCFCAAGSLCCRVEEDVNCDYGVCDVGA</sequence>
<comment type="caution">
    <text evidence="1">The sequence shown here is derived from an EMBL/GenBank/DDBJ whole genome shotgun (WGS) entry which is preliminary data.</text>
</comment>
<dbReference type="Proteomes" id="UP001497700">
    <property type="component" value="Unassembled WGS sequence"/>
</dbReference>
<evidence type="ECO:0000313" key="2">
    <source>
        <dbReference type="Proteomes" id="UP001497700"/>
    </source>
</evidence>
<protein>
    <submittedName>
        <fullName evidence="1">Uncharacterized protein</fullName>
    </submittedName>
</protein>
<gene>
    <name evidence="1" type="ORF">F4820DRAFT_420161</name>
</gene>
<keyword evidence="2" id="KW-1185">Reference proteome</keyword>
<organism evidence="1 2">
    <name type="scientific">Hypoxylon rubiginosum</name>
    <dbReference type="NCBI Taxonomy" id="110542"/>
    <lineage>
        <taxon>Eukaryota</taxon>
        <taxon>Fungi</taxon>
        <taxon>Dikarya</taxon>
        <taxon>Ascomycota</taxon>
        <taxon>Pezizomycotina</taxon>
        <taxon>Sordariomycetes</taxon>
        <taxon>Xylariomycetidae</taxon>
        <taxon>Xylariales</taxon>
        <taxon>Hypoxylaceae</taxon>
        <taxon>Hypoxylon</taxon>
    </lineage>
</organism>
<dbReference type="EMBL" id="MU393471">
    <property type="protein sequence ID" value="KAI4865488.1"/>
    <property type="molecule type" value="Genomic_DNA"/>
</dbReference>